<sequence>MKHYWQRVFKVKDGKKNATIKIENLLSIEPEIGPFHGFQQQQNQKEESRNNYENIISEKLPPGTPSYRRVSSIDSAAALSIESGISTTGTTENNNIIQQQNSLEASPISSTTTPSSEMDLLTVVLRKIRERKPIDWPELFLLKNDHCRFVVSREKELRRMRKQNPIPPEATLLERDIVDNYRCYQRALEQVTVVDELYTKLAYFIMRAESYWYAAKVTSDTSLRHHFYALARHNYADLLVEARAHLKPDDKSLLTILEKMTQILVESGAYDPELVAECQKTVFLAEKALESTNDVKRERKIIKIKTNLLSLNSK</sequence>
<proteinExistence type="predicted"/>
<organism evidence="1 2">
    <name type="scientific">Panagrolaimus sp. ES5</name>
    <dbReference type="NCBI Taxonomy" id="591445"/>
    <lineage>
        <taxon>Eukaryota</taxon>
        <taxon>Metazoa</taxon>
        <taxon>Ecdysozoa</taxon>
        <taxon>Nematoda</taxon>
        <taxon>Chromadorea</taxon>
        <taxon>Rhabditida</taxon>
        <taxon>Tylenchina</taxon>
        <taxon>Panagrolaimomorpha</taxon>
        <taxon>Panagrolaimoidea</taxon>
        <taxon>Panagrolaimidae</taxon>
        <taxon>Panagrolaimus</taxon>
    </lineage>
</organism>
<dbReference type="Proteomes" id="UP000887579">
    <property type="component" value="Unplaced"/>
</dbReference>
<reference evidence="2" key="1">
    <citation type="submission" date="2022-11" db="UniProtKB">
        <authorList>
            <consortium name="WormBaseParasite"/>
        </authorList>
    </citation>
    <scope>IDENTIFICATION</scope>
</reference>
<accession>A0AC34FKM5</accession>
<protein>
    <submittedName>
        <fullName evidence="2">Uncharacterized protein</fullName>
    </submittedName>
</protein>
<evidence type="ECO:0000313" key="1">
    <source>
        <dbReference type="Proteomes" id="UP000887579"/>
    </source>
</evidence>
<name>A0AC34FKM5_9BILA</name>
<dbReference type="WBParaSite" id="ES5_v2.g17662.t1">
    <property type="protein sequence ID" value="ES5_v2.g17662.t1"/>
    <property type="gene ID" value="ES5_v2.g17662"/>
</dbReference>
<evidence type="ECO:0000313" key="2">
    <source>
        <dbReference type="WBParaSite" id="ES5_v2.g17662.t1"/>
    </source>
</evidence>